<dbReference type="SUPFAM" id="SSF103657">
    <property type="entry name" value="BAR/IMD domain-like"/>
    <property type="match status" value="1"/>
</dbReference>
<dbReference type="AlphaFoldDB" id="A0A1X2HAB3"/>
<feature type="region of interest" description="Disordered" evidence="2">
    <location>
        <begin position="589"/>
        <end position="617"/>
    </location>
</feature>
<dbReference type="OMA" id="HEGSARN"/>
<accession>A0A1X2HAB3</accession>
<feature type="compositionally biased region" description="Polar residues" evidence="2">
    <location>
        <begin position="762"/>
        <end position="782"/>
    </location>
</feature>
<feature type="compositionally biased region" description="Basic and acidic residues" evidence="2">
    <location>
        <begin position="204"/>
        <end position="222"/>
    </location>
</feature>
<dbReference type="SUPFAM" id="SSF48350">
    <property type="entry name" value="GTPase activation domain, GAP"/>
    <property type="match status" value="1"/>
</dbReference>
<evidence type="ECO:0000313" key="4">
    <source>
        <dbReference type="EMBL" id="ORY95582.1"/>
    </source>
</evidence>
<feature type="compositionally biased region" description="Low complexity" evidence="2">
    <location>
        <begin position="712"/>
        <end position="734"/>
    </location>
</feature>
<feature type="compositionally biased region" description="Low complexity" evidence="2">
    <location>
        <begin position="683"/>
        <end position="693"/>
    </location>
</feature>
<feature type="region of interest" description="Disordered" evidence="2">
    <location>
        <begin position="181"/>
        <end position="232"/>
    </location>
</feature>
<dbReference type="PROSITE" id="PS50238">
    <property type="entry name" value="RHOGAP"/>
    <property type="match status" value="1"/>
</dbReference>
<dbReference type="InterPro" id="IPR008936">
    <property type="entry name" value="Rho_GTPase_activation_prot"/>
</dbReference>
<dbReference type="InterPro" id="IPR050729">
    <property type="entry name" value="Rho-GAP"/>
</dbReference>
<dbReference type="Proteomes" id="UP000242180">
    <property type="component" value="Unassembled WGS sequence"/>
</dbReference>
<feature type="compositionally biased region" description="Low complexity" evidence="2">
    <location>
        <begin position="813"/>
        <end position="826"/>
    </location>
</feature>
<dbReference type="InterPro" id="IPR000198">
    <property type="entry name" value="RhoGAP_dom"/>
</dbReference>
<dbReference type="Gene3D" id="1.20.1270.60">
    <property type="entry name" value="Arfaptin homology (AH) domain/BAR domain"/>
    <property type="match status" value="2"/>
</dbReference>
<evidence type="ECO:0000313" key="5">
    <source>
        <dbReference type="Proteomes" id="UP000242180"/>
    </source>
</evidence>
<evidence type="ECO:0000256" key="2">
    <source>
        <dbReference type="SAM" id="MobiDB-lite"/>
    </source>
</evidence>
<dbReference type="InterPro" id="IPR027267">
    <property type="entry name" value="AH/BAR_dom_sf"/>
</dbReference>
<dbReference type="GO" id="GO:0007165">
    <property type="term" value="P:signal transduction"/>
    <property type="evidence" value="ECO:0007669"/>
    <property type="project" value="InterPro"/>
</dbReference>
<evidence type="ECO:0000256" key="1">
    <source>
        <dbReference type="ARBA" id="ARBA00022468"/>
    </source>
</evidence>
<keyword evidence="1" id="KW-0343">GTPase activation</keyword>
<dbReference type="InParanoid" id="A0A1X2HAB3"/>
<dbReference type="GO" id="GO:0005096">
    <property type="term" value="F:GTPase activator activity"/>
    <property type="evidence" value="ECO:0007669"/>
    <property type="project" value="UniProtKB-KW"/>
</dbReference>
<dbReference type="OrthoDB" id="79452at2759"/>
<dbReference type="PANTHER" id="PTHR23176:SF129">
    <property type="entry name" value="RHO GTPASE ACTIVATING PROTEIN AT 16F, ISOFORM E-RELATED"/>
    <property type="match status" value="1"/>
</dbReference>
<dbReference type="GO" id="GO:0005737">
    <property type="term" value="C:cytoplasm"/>
    <property type="evidence" value="ECO:0007669"/>
    <property type="project" value="TreeGrafter"/>
</dbReference>
<dbReference type="STRING" id="13706.A0A1X2HAB3"/>
<feature type="compositionally biased region" description="Low complexity" evidence="2">
    <location>
        <begin position="747"/>
        <end position="756"/>
    </location>
</feature>
<feature type="compositionally biased region" description="Pro residues" evidence="2">
    <location>
        <begin position="827"/>
        <end position="845"/>
    </location>
</feature>
<feature type="region of interest" description="Disordered" evidence="2">
    <location>
        <begin position="638"/>
        <end position="696"/>
    </location>
</feature>
<proteinExistence type="predicted"/>
<dbReference type="CDD" id="cd00159">
    <property type="entry name" value="RhoGAP"/>
    <property type="match status" value="1"/>
</dbReference>
<dbReference type="Pfam" id="PF00620">
    <property type="entry name" value="RhoGAP"/>
    <property type="match status" value="1"/>
</dbReference>
<dbReference type="EMBL" id="MCGN01000006">
    <property type="protein sequence ID" value="ORY95582.1"/>
    <property type="molecule type" value="Genomic_DNA"/>
</dbReference>
<feature type="domain" description="Rho-GAP" evidence="3">
    <location>
        <begin position="392"/>
        <end position="578"/>
    </location>
</feature>
<protein>
    <recommendedName>
        <fullName evidence="3">Rho-GAP domain-containing protein</fullName>
    </recommendedName>
</protein>
<gene>
    <name evidence="4" type="ORF">BCR43DRAFT_459403</name>
</gene>
<dbReference type="PANTHER" id="PTHR23176">
    <property type="entry name" value="RHO/RAC/CDC GTPASE-ACTIVATING PROTEIN"/>
    <property type="match status" value="1"/>
</dbReference>
<name>A0A1X2HAB3_SYNRA</name>
<evidence type="ECO:0000259" key="3">
    <source>
        <dbReference type="PROSITE" id="PS50238"/>
    </source>
</evidence>
<keyword evidence="5" id="KW-1185">Reference proteome</keyword>
<reference evidence="4 5" key="1">
    <citation type="submission" date="2016-07" db="EMBL/GenBank/DDBJ databases">
        <title>Pervasive Adenine N6-methylation of Active Genes in Fungi.</title>
        <authorList>
            <consortium name="DOE Joint Genome Institute"/>
            <person name="Mondo S.J."/>
            <person name="Dannebaum R.O."/>
            <person name="Kuo R.C."/>
            <person name="Labutti K."/>
            <person name="Haridas S."/>
            <person name="Kuo A."/>
            <person name="Salamov A."/>
            <person name="Ahrendt S.R."/>
            <person name="Lipzen A."/>
            <person name="Sullivan W."/>
            <person name="Andreopoulos W.B."/>
            <person name="Clum A."/>
            <person name="Lindquist E."/>
            <person name="Daum C."/>
            <person name="Ramamoorthy G.K."/>
            <person name="Gryganskyi A."/>
            <person name="Culley D."/>
            <person name="Magnuson J.K."/>
            <person name="James T.Y."/>
            <person name="O'Malley M.A."/>
            <person name="Stajich J.E."/>
            <person name="Spatafora J.W."/>
            <person name="Visel A."/>
            <person name="Grigoriev I.V."/>
        </authorList>
    </citation>
    <scope>NUCLEOTIDE SEQUENCE [LARGE SCALE GENOMIC DNA]</scope>
    <source>
        <strain evidence="4 5">NRRL 2496</strain>
    </source>
</reference>
<organism evidence="4 5">
    <name type="scientific">Syncephalastrum racemosum</name>
    <name type="common">Filamentous fungus</name>
    <dbReference type="NCBI Taxonomy" id="13706"/>
    <lineage>
        <taxon>Eukaryota</taxon>
        <taxon>Fungi</taxon>
        <taxon>Fungi incertae sedis</taxon>
        <taxon>Mucoromycota</taxon>
        <taxon>Mucoromycotina</taxon>
        <taxon>Mucoromycetes</taxon>
        <taxon>Mucorales</taxon>
        <taxon>Syncephalastraceae</taxon>
        <taxon>Syncephalastrum</taxon>
    </lineage>
</organism>
<dbReference type="SMART" id="SM00324">
    <property type="entry name" value="RhoGAP"/>
    <property type="match status" value="1"/>
</dbReference>
<feature type="region of interest" description="Disordered" evidence="2">
    <location>
        <begin position="711"/>
        <end position="851"/>
    </location>
</feature>
<sequence length="889" mass="99152">MHRPRGRSVSQIQDEEIPSIETQHEFINKVLKWSISDLDRFIAVLKARVAAEEAYVHSLTKITKLNAIPEPEPISCFGDADTTYFIATAHYEHSIKQLVTLRRNLIYTMNQEIDMLTEVKEAQEQRRKKVKTMLGDRNTNYITYRSRDIVKLQKTYSNKCIELQNAQHQLQQQHIQQQQQLQQQAQQGLSPSTSDPDLTVDGLHLSDEPRQRLSSDSARDTDSISSLDNTPMKKGMANFMAQMRTQLANATAAAAAASTPDVTKQNAKVAKIATDITVADIEYRDGIRLLERLRKKQIEAANFSLKQVEIVFFDKSNVTKSALRAMLTKEKSLLAEETKILDNASRSVEKIDGATDNYYFNMDYRQRGFIPPSPIFYDNFHHGKCKDLLFGMTLDEYHAERGMSVPMLVTKCIYAVEQMGGLQKEGIYRMSGRQSNVEALRYAFEQNEQAVELDKSKFDIITIAAVLKIFLRELKTPLFHLTVQTRMEYATLDKQRRLVALQTKLASLSKAHRDTLRVLVQHLAKVNANNGQNKMNIQNLSVVFTPAIFHDHNHAEIPGEWRVDSVFEDMMVYHEQLFAKAEAQSQNQAAAAATMTPTTPAVASHPMPPSHAAGSSGMLLTQPLQMGQDVHSMTDYPQHYQQRSAPQQPPTPSQSQPYYPPQLQTSLPTQSQQVQLTPPPQTPTATDPPARQQRTSSRLLAGQGQLYTLPEQQQPSQPATPIATAPATPSTASARSREIPPLNQLGSLPSASSSSEHLPEADQQSQILAEYYTNTSPGSSPTDEAPKLSRTASISKGPIPPRGDSLRQKLAHQQMIAQQQQQQQATPPLPPPVSTTPRQPSPTGPQTPTIAMPASDAVRHMPSSAQIITNPALADRSNTLARSLNFDKK</sequence>
<feature type="compositionally biased region" description="Low complexity" evidence="2">
    <location>
        <begin position="589"/>
        <end position="603"/>
    </location>
</feature>
<dbReference type="Gene3D" id="1.10.555.10">
    <property type="entry name" value="Rho GTPase activation protein"/>
    <property type="match status" value="1"/>
</dbReference>
<feature type="compositionally biased region" description="Low complexity" evidence="2">
    <location>
        <begin position="653"/>
        <end position="676"/>
    </location>
</feature>
<comment type="caution">
    <text evidence="4">The sequence shown here is derived from an EMBL/GenBank/DDBJ whole genome shotgun (WGS) entry which is preliminary data.</text>
</comment>